<evidence type="ECO:0000256" key="1">
    <source>
        <dbReference type="ARBA" id="ARBA00004123"/>
    </source>
</evidence>
<evidence type="ECO:0000256" key="2">
    <source>
        <dbReference type="ARBA" id="ARBA00006850"/>
    </source>
</evidence>
<reference evidence="14" key="2">
    <citation type="submission" date="2025-08" db="UniProtKB">
        <authorList>
            <consortium name="Ensembl"/>
        </authorList>
    </citation>
    <scope>IDENTIFICATION</scope>
    <source>
        <strain evidence="14">Brown Norway</strain>
    </source>
</reference>
<keyword evidence="4" id="KW-0747">Spliceosome</keyword>
<evidence type="ECO:0000256" key="3">
    <source>
        <dbReference type="ARBA" id="ARBA00022664"/>
    </source>
</evidence>
<evidence type="ECO:0000313" key="14">
    <source>
        <dbReference type="Ensembl" id="ENSRNOP00000079263.1"/>
    </source>
</evidence>
<keyword evidence="3" id="KW-0507">mRNA processing</keyword>
<dbReference type="SUPFAM" id="SSF50182">
    <property type="entry name" value="Sm-like ribonucleoproteins"/>
    <property type="match status" value="1"/>
</dbReference>
<dbReference type="Reactome" id="R-RNO-430039">
    <property type="pathway name" value="mRNA decay by 5' to 3' exoribonuclease"/>
</dbReference>
<dbReference type="Reactome" id="R-RNO-72163">
    <property type="pathway name" value="mRNA Splicing - Major Pathway"/>
</dbReference>
<keyword evidence="15" id="KW-1185">Reference proteome</keyword>
<evidence type="ECO:0000256" key="6">
    <source>
        <dbReference type="ARBA" id="ARBA00022990"/>
    </source>
</evidence>
<dbReference type="GeneTree" id="ENSGT00510000047872"/>
<dbReference type="GO" id="GO:0097526">
    <property type="term" value="C:spliceosomal tri-snRNP complex"/>
    <property type="evidence" value="ECO:0000318"/>
    <property type="project" value="GO_Central"/>
</dbReference>
<evidence type="ECO:0000313" key="16">
    <source>
        <dbReference type="RGD" id="1305354"/>
    </source>
</evidence>
<proteinExistence type="inferred from homology"/>
<dbReference type="InterPro" id="IPR017132">
    <property type="entry name" value="Lsm7"/>
</dbReference>
<evidence type="ECO:0000313" key="15">
    <source>
        <dbReference type="Proteomes" id="UP000002494"/>
    </source>
</evidence>
<evidence type="ECO:0000256" key="11">
    <source>
        <dbReference type="ARBA" id="ARBA00065431"/>
    </source>
</evidence>
<reference evidence="14" key="3">
    <citation type="submission" date="2025-09" db="UniProtKB">
        <authorList>
            <consortium name="Ensembl"/>
        </authorList>
    </citation>
    <scope>IDENTIFICATION</scope>
    <source>
        <strain evidence="14">Brown Norway</strain>
    </source>
</reference>
<dbReference type="InterPro" id="IPR001163">
    <property type="entry name" value="Sm_dom_euk/arc"/>
</dbReference>
<keyword evidence="8" id="KW-0539">Nucleus</keyword>
<dbReference type="AlphaFoldDB" id="A0A8I5ZMR4"/>
<sequence length="141" mass="15942">MRMHTELWAVEVERSPGVPGPGNRDVGRLNLSPQRPTFQQDKEKKKKESILDLSKYIDKTIRVKFQGGREASGILKGFDPLLNLVLDGTIEYMRDPDDQYKLTEDTRQLGLVVCRGTSVVLICPQDGMEAIPNPFVQQQDT</sequence>
<dbReference type="GO" id="GO:0005681">
    <property type="term" value="C:spliceosomal complex"/>
    <property type="evidence" value="ECO:0000266"/>
    <property type="project" value="RGD"/>
</dbReference>
<protein>
    <recommendedName>
        <fullName evidence="12">U6 snRNA-associated Sm-like protein LSm7</fullName>
    </recommendedName>
</protein>
<dbReference type="Proteomes" id="UP000002494">
    <property type="component" value="Chromosome 7"/>
</dbReference>
<dbReference type="GO" id="GO:0071013">
    <property type="term" value="C:catalytic step 2 spliceosome"/>
    <property type="evidence" value="ECO:0000318"/>
    <property type="project" value="GO_Central"/>
</dbReference>
<dbReference type="GO" id="GO:0003723">
    <property type="term" value="F:RNA binding"/>
    <property type="evidence" value="ECO:0007669"/>
    <property type="project" value="UniProtKB-KW"/>
</dbReference>
<dbReference type="GO" id="GO:1990726">
    <property type="term" value="C:Lsm1-7-Pat1 complex"/>
    <property type="evidence" value="ECO:0000318"/>
    <property type="project" value="GO_Central"/>
</dbReference>
<dbReference type="PANTHER" id="PTHR10553:SF5">
    <property type="entry name" value="U6 SNRNA-ASSOCIATED SM-LIKE PROTEIN LSM7"/>
    <property type="match status" value="1"/>
</dbReference>
<dbReference type="GO" id="GO:0000956">
    <property type="term" value="P:nuclear-transcribed mRNA catabolic process"/>
    <property type="evidence" value="ECO:0007669"/>
    <property type="project" value="InterPro"/>
</dbReference>
<dbReference type="PANTHER" id="PTHR10553">
    <property type="entry name" value="SMALL NUCLEAR RIBONUCLEOPROTEIN"/>
    <property type="match status" value="1"/>
</dbReference>
<evidence type="ECO:0000259" key="13">
    <source>
        <dbReference type="PROSITE" id="PS52002"/>
    </source>
</evidence>
<evidence type="ECO:0000256" key="8">
    <source>
        <dbReference type="ARBA" id="ARBA00023242"/>
    </source>
</evidence>
<dbReference type="GO" id="GO:0071005">
    <property type="term" value="C:U2-type precatalytic spliceosome"/>
    <property type="evidence" value="ECO:0000266"/>
    <property type="project" value="RGD"/>
</dbReference>
<accession>A0A8I5ZMR4</accession>
<dbReference type="InterPro" id="IPR044641">
    <property type="entry name" value="Lsm7/SmG-like"/>
</dbReference>
<dbReference type="InterPro" id="IPR010920">
    <property type="entry name" value="LSM_dom_sf"/>
</dbReference>
<name>A0A8I5ZMR4_RAT</name>
<dbReference type="SMART" id="SM00651">
    <property type="entry name" value="Sm"/>
    <property type="match status" value="1"/>
</dbReference>
<dbReference type="GO" id="GO:0005688">
    <property type="term" value="C:U6 snRNP"/>
    <property type="evidence" value="ECO:0000318"/>
    <property type="project" value="GO_Central"/>
</dbReference>
<evidence type="ECO:0000256" key="9">
    <source>
        <dbReference type="ARBA" id="ARBA00023274"/>
    </source>
</evidence>
<evidence type="ECO:0000256" key="5">
    <source>
        <dbReference type="ARBA" id="ARBA00022884"/>
    </source>
</evidence>
<keyword evidence="7" id="KW-0508">mRNA splicing</keyword>
<gene>
    <name evidence="14 16" type="primary">Lsm7</name>
</gene>
<dbReference type="FunCoup" id="A0A8I5ZMR4">
    <property type="interactions" value="2929"/>
</dbReference>
<dbReference type="InterPro" id="IPR047575">
    <property type="entry name" value="Sm"/>
</dbReference>
<comment type="similarity">
    <text evidence="2">Belongs to the snRNP Sm proteins family.</text>
</comment>
<dbReference type="GO" id="GO:0046540">
    <property type="term" value="C:U4/U6 x U5 tri-snRNP complex"/>
    <property type="evidence" value="ECO:0000266"/>
    <property type="project" value="RGD"/>
</dbReference>
<keyword evidence="6" id="KW-0007">Acetylation</keyword>
<dbReference type="AGR" id="RGD:1305354"/>
<reference evidence="14" key="1">
    <citation type="submission" date="2024-01" db="EMBL/GenBank/DDBJ databases">
        <title>GRCr8: a new rat reference genome assembly contstructed from accurate long reads and long range scaffolding.</title>
        <authorList>
            <person name="Doris P.A."/>
            <person name="Kalbfleisch T."/>
            <person name="Li K."/>
            <person name="Howe K."/>
            <person name="Wood J."/>
        </authorList>
    </citation>
    <scope>NUCLEOTIDE SEQUENCE [LARGE SCALE GENOMIC DNA]</scope>
    <source>
        <strain evidence="14">Brown Norway</strain>
    </source>
</reference>
<keyword evidence="9" id="KW-0687">Ribonucleoprotein</keyword>
<evidence type="ECO:0000256" key="7">
    <source>
        <dbReference type="ARBA" id="ARBA00023187"/>
    </source>
</evidence>
<feature type="domain" description="Sm" evidence="13">
    <location>
        <begin position="48"/>
        <end position="128"/>
    </location>
</feature>
<evidence type="ECO:0000256" key="10">
    <source>
        <dbReference type="ARBA" id="ARBA00056431"/>
    </source>
</evidence>
<dbReference type="Pfam" id="PF01423">
    <property type="entry name" value="LSM"/>
    <property type="match status" value="1"/>
</dbReference>
<dbReference type="Ensembl" id="ENSRNOT00000108930.2">
    <property type="protein sequence ID" value="ENSRNOP00000079263.1"/>
    <property type="gene ID" value="ENSRNOG00000019552.7"/>
</dbReference>
<dbReference type="RGD" id="1305354">
    <property type="gene designation" value="Lsm7"/>
</dbReference>
<dbReference type="PROSITE" id="PS52002">
    <property type="entry name" value="SM"/>
    <property type="match status" value="1"/>
</dbReference>
<dbReference type="CDD" id="cd01729">
    <property type="entry name" value="LSm7"/>
    <property type="match status" value="1"/>
</dbReference>
<organism evidence="14 15">
    <name type="scientific">Rattus norvegicus</name>
    <name type="common">Rat</name>
    <dbReference type="NCBI Taxonomy" id="10116"/>
    <lineage>
        <taxon>Eukaryota</taxon>
        <taxon>Metazoa</taxon>
        <taxon>Chordata</taxon>
        <taxon>Craniata</taxon>
        <taxon>Vertebrata</taxon>
        <taxon>Euteleostomi</taxon>
        <taxon>Mammalia</taxon>
        <taxon>Eutheria</taxon>
        <taxon>Euarchontoglires</taxon>
        <taxon>Glires</taxon>
        <taxon>Rodentia</taxon>
        <taxon>Myomorpha</taxon>
        <taxon>Muroidea</taxon>
        <taxon>Muridae</taxon>
        <taxon>Murinae</taxon>
        <taxon>Rattus</taxon>
    </lineage>
</organism>
<dbReference type="GO" id="GO:0120115">
    <property type="term" value="C:Lsm2-8 complex"/>
    <property type="evidence" value="ECO:0000266"/>
    <property type="project" value="RGD"/>
</dbReference>
<dbReference type="GO" id="GO:0000398">
    <property type="term" value="P:mRNA splicing, via spliceosome"/>
    <property type="evidence" value="ECO:0000266"/>
    <property type="project" value="RGD"/>
</dbReference>
<dbReference type="GO" id="GO:0005634">
    <property type="term" value="C:nucleus"/>
    <property type="evidence" value="ECO:0000266"/>
    <property type="project" value="RGD"/>
</dbReference>
<dbReference type="GO" id="GO:0071004">
    <property type="term" value="C:U2-type prespliceosome"/>
    <property type="evidence" value="ECO:0000318"/>
    <property type="project" value="GO_Central"/>
</dbReference>
<evidence type="ECO:0000256" key="12">
    <source>
        <dbReference type="ARBA" id="ARBA00067761"/>
    </source>
</evidence>
<comment type="subcellular location">
    <subcellularLocation>
        <location evidence="1">Nucleus</location>
    </subcellularLocation>
</comment>
<comment type="function">
    <text evidence="10">Plays a role in pre-mRNA splicing as component of the U4/U6-U5 tri-snRNP complex that is involved in spliceosome assembly, and as component of the precatalytic spliceosome (spliceosome B complex). The heptameric LSM2-8 complex binds specifically to the 3'-terminal U-tract of U6 snRNA.</text>
</comment>
<dbReference type="OrthoDB" id="2146at2759"/>
<comment type="subunit">
    <text evidence="11">Component of the precatalytic spliceosome (spliceosome B complex). Component of the U4/U6-U5 tri-snRNP complex, a building block of the precatalytic spliceosome (spliceosome B complex). The U4/U6-U5 tri-snRNP complex is composed of the U4, U6 and U5 snRNAs and at least PRPF3, PRPF4, PRPF6, PRPF8, PRPF31, SNRNP200, TXNL4A, SNRNP40, SNRPB, SNRPD1, SNRPD2, SNRPD3, SNRPE, SNRPF, SNRPG, DDX23, CD2BP2, PPIH, SNU13, EFTUD2, SART1 and USP39, plus LSM2, LSM3, LSM4, LSM5, LSM6, LSM7 and LSM8. LSM2, LSM3, LSM4, LSM5, LSM6, LSM7 and LSM8 form a heptameric, ring-shaped subcomplex (the LSM2-8 complex) that is part of the U4/U6-U5 tri-snRNP complex and the precatalytic spliceosome. Interacts with TACC1.</text>
</comment>
<evidence type="ECO:0000256" key="4">
    <source>
        <dbReference type="ARBA" id="ARBA00022728"/>
    </source>
</evidence>
<dbReference type="GO" id="GO:0005689">
    <property type="term" value="C:U12-type spliceosomal complex"/>
    <property type="evidence" value="ECO:0000318"/>
    <property type="project" value="GO_Central"/>
</dbReference>
<dbReference type="FunFam" id="2.30.30.100:FF:000025">
    <property type="entry name" value="U6 snRNA-associated Sm-like protein LSm7"/>
    <property type="match status" value="1"/>
</dbReference>
<dbReference type="Gene3D" id="2.30.30.100">
    <property type="match status" value="1"/>
</dbReference>
<keyword evidence="5" id="KW-0694">RNA-binding</keyword>